<feature type="DNA-binding region" description="H-T-H motif" evidence="2">
    <location>
        <begin position="35"/>
        <end position="54"/>
    </location>
</feature>
<name>A0A934QPG9_9PSEU</name>
<keyword evidence="5" id="KW-1185">Reference proteome</keyword>
<dbReference type="EMBL" id="JAENJH010000001">
    <property type="protein sequence ID" value="MBK1783648.1"/>
    <property type="molecule type" value="Genomic_DNA"/>
</dbReference>
<organism evidence="4 5">
    <name type="scientific">Prauserella cavernicola</name>
    <dbReference type="NCBI Taxonomy" id="2800127"/>
    <lineage>
        <taxon>Bacteria</taxon>
        <taxon>Bacillati</taxon>
        <taxon>Actinomycetota</taxon>
        <taxon>Actinomycetes</taxon>
        <taxon>Pseudonocardiales</taxon>
        <taxon>Pseudonocardiaceae</taxon>
        <taxon>Prauserella</taxon>
    </lineage>
</organism>
<evidence type="ECO:0000313" key="5">
    <source>
        <dbReference type="Proteomes" id="UP000635245"/>
    </source>
</evidence>
<dbReference type="InterPro" id="IPR001647">
    <property type="entry name" value="HTH_TetR"/>
</dbReference>
<dbReference type="AlphaFoldDB" id="A0A934QPG9"/>
<dbReference type="Pfam" id="PF00440">
    <property type="entry name" value="TetR_N"/>
    <property type="match status" value="1"/>
</dbReference>
<dbReference type="GO" id="GO:0003700">
    <property type="term" value="F:DNA-binding transcription factor activity"/>
    <property type="evidence" value="ECO:0007669"/>
    <property type="project" value="TreeGrafter"/>
</dbReference>
<dbReference type="PROSITE" id="PS50977">
    <property type="entry name" value="HTH_TETR_2"/>
    <property type="match status" value="1"/>
</dbReference>
<keyword evidence="1 2" id="KW-0238">DNA-binding</keyword>
<dbReference type="InterPro" id="IPR050109">
    <property type="entry name" value="HTH-type_TetR-like_transc_reg"/>
</dbReference>
<sequence length="190" mass="20885">MGGTRRQVPNDPLRRQRILDGALDAVAEHGVHRTTHRRIAACAEVPLGSLTYYFDGLDDILEQAFARLADGMSRNYRAALGEATTTSEACAAVVDLICGPEYATARRMTLIFEMYSYANHNRAVAETARTWLDRSQDSLALHFPPHVCAALDALVEGWPMHQTFRRAPLNRALVHATITAIAAMAPPEAT</sequence>
<evidence type="ECO:0000256" key="1">
    <source>
        <dbReference type="ARBA" id="ARBA00023125"/>
    </source>
</evidence>
<protein>
    <submittedName>
        <fullName evidence="4">TetR family transcriptional regulator</fullName>
    </submittedName>
</protein>
<evidence type="ECO:0000256" key="2">
    <source>
        <dbReference type="PROSITE-ProRule" id="PRU00335"/>
    </source>
</evidence>
<dbReference type="RefSeq" id="WP_200315127.1">
    <property type="nucleotide sequence ID" value="NZ_JAENJH010000001.1"/>
</dbReference>
<dbReference type="Gene3D" id="1.10.357.10">
    <property type="entry name" value="Tetracycline Repressor, domain 2"/>
    <property type="match status" value="1"/>
</dbReference>
<gene>
    <name evidence="4" type="ORF">JHE00_04855</name>
</gene>
<evidence type="ECO:0000313" key="4">
    <source>
        <dbReference type="EMBL" id="MBK1783648.1"/>
    </source>
</evidence>
<dbReference type="PANTHER" id="PTHR30055:SF226">
    <property type="entry name" value="HTH-TYPE TRANSCRIPTIONAL REGULATOR PKSA"/>
    <property type="match status" value="1"/>
</dbReference>
<feature type="domain" description="HTH tetR-type" evidence="3">
    <location>
        <begin position="12"/>
        <end position="72"/>
    </location>
</feature>
<proteinExistence type="predicted"/>
<comment type="caution">
    <text evidence="4">The sequence shown here is derived from an EMBL/GenBank/DDBJ whole genome shotgun (WGS) entry which is preliminary data.</text>
</comment>
<dbReference type="PANTHER" id="PTHR30055">
    <property type="entry name" value="HTH-TYPE TRANSCRIPTIONAL REGULATOR RUTR"/>
    <property type="match status" value="1"/>
</dbReference>
<dbReference type="GO" id="GO:0000976">
    <property type="term" value="F:transcription cis-regulatory region binding"/>
    <property type="evidence" value="ECO:0007669"/>
    <property type="project" value="TreeGrafter"/>
</dbReference>
<accession>A0A934QPG9</accession>
<reference evidence="4" key="1">
    <citation type="submission" date="2020-12" db="EMBL/GenBank/DDBJ databases">
        <title>Prauserella sp. ASG 168, a novel actinomycete isolated from cave rock.</title>
        <authorList>
            <person name="Suriyachadkun C."/>
        </authorList>
    </citation>
    <scope>NUCLEOTIDE SEQUENCE</scope>
    <source>
        <strain evidence="4">ASG 168</strain>
    </source>
</reference>
<evidence type="ECO:0000259" key="3">
    <source>
        <dbReference type="PROSITE" id="PS50977"/>
    </source>
</evidence>
<dbReference type="Proteomes" id="UP000635245">
    <property type="component" value="Unassembled WGS sequence"/>
</dbReference>
<dbReference type="SUPFAM" id="SSF46689">
    <property type="entry name" value="Homeodomain-like"/>
    <property type="match status" value="1"/>
</dbReference>
<dbReference type="InterPro" id="IPR009057">
    <property type="entry name" value="Homeodomain-like_sf"/>
</dbReference>